<dbReference type="InParanoid" id="B4MMT0"/>
<dbReference type="PANTHER" id="PTHR24276">
    <property type="entry name" value="POLYSERASE-RELATED"/>
    <property type="match status" value="1"/>
</dbReference>
<dbReference type="PRINTS" id="PR00722">
    <property type="entry name" value="CHYMOTRYPSIN"/>
</dbReference>
<organism evidence="11 12">
    <name type="scientific">Drosophila willistoni</name>
    <name type="common">Fruit fly</name>
    <dbReference type="NCBI Taxonomy" id="7260"/>
    <lineage>
        <taxon>Eukaryota</taxon>
        <taxon>Metazoa</taxon>
        <taxon>Ecdysozoa</taxon>
        <taxon>Arthropoda</taxon>
        <taxon>Hexapoda</taxon>
        <taxon>Insecta</taxon>
        <taxon>Pterygota</taxon>
        <taxon>Neoptera</taxon>
        <taxon>Endopterygota</taxon>
        <taxon>Diptera</taxon>
        <taxon>Brachycera</taxon>
        <taxon>Muscomorpha</taxon>
        <taxon>Ephydroidea</taxon>
        <taxon>Drosophilidae</taxon>
        <taxon>Drosophila</taxon>
        <taxon>Sophophora</taxon>
    </lineage>
</organism>
<name>B4MMT0_DROWI</name>
<dbReference type="PROSITE" id="PS50240">
    <property type="entry name" value="TRYPSIN_DOM"/>
    <property type="match status" value="1"/>
</dbReference>
<dbReference type="InterPro" id="IPR018114">
    <property type="entry name" value="TRYPSIN_HIS"/>
</dbReference>
<dbReference type="GO" id="GO:0006508">
    <property type="term" value="P:proteolysis"/>
    <property type="evidence" value="ECO:0007669"/>
    <property type="project" value="UniProtKB-KW"/>
</dbReference>
<dbReference type="PROSITE" id="PS00135">
    <property type="entry name" value="TRYPSIN_SER"/>
    <property type="match status" value="1"/>
</dbReference>
<dbReference type="MEROPS" id="S01.B19"/>
<dbReference type="PROSITE" id="PS00134">
    <property type="entry name" value="TRYPSIN_HIS"/>
    <property type="match status" value="1"/>
</dbReference>
<evidence type="ECO:0000313" key="12">
    <source>
        <dbReference type="Proteomes" id="UP000007798"/>
    </source>
</evidence>
<keyword evidence="6" id="KW-0865">Zymogen</keyword>
<evidence type="ECO:0000256" key="9">
    <source>
        <dbReference type="SAM" id="SignalP"/>
    </source>
</evidence>
<dbReference type="PhylomeDB" id="B4MMT0"/>
<dbReference type="OMA" id="GWGEQAN"/>
<dbReference type="SUPFAM" id="SSF50494">
    <property type="entry name" value="Trypsin-like serine proteases"/>
    <property type="match status" value="1"/>
</dbReference>
<dbReference type="STRING" id="7260.B4MMT0"/>
<dbReference type="InterPro" id="IPR009003">
    <property type="entry name" value="Peptidase_S1_PA"/>
</dbReference>
<evidence type="ECO:0000256" key="8">
    <source>
        <dbReference type="RuleBase" id="RU363034"/>
    </source>
</evidence>
<accession>B4MMT0</accession>
<dbReference type="InterPro" id="IPR001314">
    <property type="entry name" value="Peptidase_S1A"/>
</dbReference>
<evidence type="ECO:0000256" key="2">
    <source>
        <dbReference type="ARBA" id="ARBA00022670"/>
    </source>
</evidence>
<dbReference type="EMBL" id="CH963847">
    <property type="protein sequence ID" value="EDW73486.1"/>
    <property type="molecule type" value="Genomic_DNA"/>
</dbReference>
<evidence type="ECO:0000256" key="4">
    <source>
        <dbReference type="ARBA" id="ARBA00022801"/>
    </source>
</evidence>
<proteinExistence type="inferred from homology"/>
<keyword evidence="5 8" id="KW-0720">Serine protease</keyword>
<dbReference type="FunFam" id="2.40.10.10:FF:000025">
    <property type="entry name" value="serine proteases 1/2"/>
    <property type="match status" value="1"/>
</dbReference>
<dbReference type="OrthoDB" id="5565075at2759"/>
<keyword evidence="4 8" id="KW-0378">Hydrolase</keyword>
<evidence type="ECO:0000313" key="11">
    <source>
        <dbReference type="EMBL" id="EDW73486.1"/>
    </source>
</evidence>
<dbReference type="SMR" id="B4MMT0"/>
<feature type="signal peptide" evidence="9">
    <location>
        <begin position="1"/>
        <end position="18"/>
    </location>
</feature>
<evidence type="ECO:0000256" key="7">
    <source>
        <dbReference type="ARBA" id="ARBA00023157"/>
    </source>
</evidence>
<dbReference type="SMART" id="SM00020">
    <property type="entry name" value="Tryp_SPc"/>
    <property type="match status" value="1"/>
</dbReference>
<gene>
    <name evidence="11" type="primary">Dwil\GK16623</name>
    <name evidence="11" type="ORF">Dwil_GK16623</name>
</gene>
<reference evidence="11 12" key="1">
    <citation type="journal article" date="2007" name="Nature">
        <title>Evolution of genes and genomes on the Drosophila phylogeny.</title>
        <authorList>
            <consortium name="Drosophila 12 Genomes Consortium"/>
            <person name="Clark A.G."/>
            <person name="Eisen M.B."/>
            <person name="Smith D.R."/>
            <person name="Bergman C.M."/>
            <person name="Oliver B."/>
            <person name="Markow T.A."/>
            <person name="Kaufman T.C."/>
            <person name="Kellis M."/>
            <person name="Gelbart W."/>
            <person name="Iyer V.N."/>
            <person name="Pollard D.A."/>
            <person name="Sackton T.B."/>
            <person name="Larracuente A.M."/>
            <person name="Singh N.D."/>
            <person name="Abad J.P."/>
            <person name="Abt D.N."/>
            <person name="Adryan B."/>
            <person name="Aguade M."/>
            <person name="Akashi H."/>
            <person name="Anderson W.W."/>
            <person name="Aquadro C.F."/>
            <person name="Ardell D.H."/>
            <person name="Arguello R."/>
            <person name="Artieri C.G."/>
            <person name="Barbash D.A."/>
            <person name="Barker D."/>
            <person name="Barsanti P."/>
            <person name="Batterham P."/>
            <person name="Batzoglou S."/>
            <person name="Begun D."/>
            <person name="Bhutkar A."/>
            <person name="Blanco E."/>
            <person name="Bosak S.A."/>
            <person name="Bradley R.K."/>
            <person name="Brand A.D."/>
            <person name="Brent M.R."/>
            <person name="Brooks A.N."/>
            <person name="Brown R.H."/>
            <person name="Butlin R.K."/>
            <person name="Caggese C."/>
            <person name="Calvi B.R."/>
            <person name="Bernardo de Carvalho A."/>
            <person name="Caspi A."/>
            <person name="Castrezana S."/>
            <person name="Celniker S.E."/>
            <person name="Chang J.L."/>
            <person name="Chapple C."/>
            <person name="Chatterji S."/>
            <person name="Chinwalla A."/>
            <person name="Civetta A."/>
            <person name="Clifton S.W."/>
            <person name="Comeron J.M."/>
            <person name="Costello J.C."/>
            <person name="Coyne J.A."/>
            <person name="Daub J."/>
            <person name="David R.G."/>
            <person name="Delcher A.L."/>
            <person name="Delehaunty K."/>
            <person name="Do C.B."/>
            <person name="Ebling H."/>
            <person name="Edwards K."/>
            <person name="Eickbush T."/>
            <person name="Evans J.D."/>
            <person name="Filipski A."/>
            <person name="Findeiss S."/>
            <person name="Freyhult E."/>
            <person name="Fulton L."/>
            <person name="Fulton R."/>
            <person name="Garcia A.C."/>
            <person name="Gardiner A."/>
            <person name="Garfield D.A."/>
            <person name="Garvin B.E."/>
            <person name="Gibson G."/>
            <person name="Gilbert D."/>
            <person name="Gnerre S."/>
            <person name="Godfrey J."/>
            <person name="Good R."/>
            <person name="Gotea V."/>
            <person name="Gravely B."/>
            <person name="Greenberg A.J."/>
            <person name="Griffiths-Jones S."/>
            <person name="Gross S."/>
            <person name="Guigo R."/>
            <person name="Gustafson E.A."/>
            <person name="Haerty W."/>
            <person name="Hahn M.W."/>
            <person name="Halligan D.L."/>
            <person name="Halpern A.L."/>
            <person name="Halter G.M."/>
            <person name="Han M.V."/>
            <person name="Heger A."/>
            <person name="Hillier L."/>
            <person name="Hinrichs A.S."/>
            <person name="Holmes I."/>
            <person name="Hoskins R.A."/>
            <person name="Hubisz M.J."/>
            <person name="Hultmark D."/>
            <person name="Huntley M.A."/>
            <person name="Jaffe D.B."/>
            <person name="Jagadeeshan S."/>
            <person name="Jeck W.R."/>
            <person name="Johnson J."/>
            <person name="Jones C.D."/>
            <person name="Jordan W.C."/>
            <person name="Karpen G.H."/>
            <person name="Kataoka E."/>
            <person name="Keightley P.D."/>
            <person name="Kheradpour P."/>
            <person name="Kirkness E.F."/>
            <person name="Koerich L.B."/>
            <person name="Kristiansen K."/>
            <person name="Kudrna D."/>
            <person name="Kulathinal R.J."/>
            <person name="Kumar S."/>
            <person name="Kwok R."/>
            <person name="Lander E."/>
            <person name="Langley C.H."/>
            <person name="Lapoint R."/>
            <person name="Lazzaro B.P."/>
            <person name="Lee S.J."/>
            <person name="Levesque L."/>
            <person name="Li R."/>
            <person name="Lin C.F."/>
            <person name="Lin M.F."/>
            <person name="Lindblad-Toh K."/>
            <person name="Llopart A."/>
            <person name="Long M."/>
            <person name="Low L."/>
            <person name="Lozovsky E."/>
            <person name="Lu J."/>
            <person name="Luo M."/>
            <person name="Machado C.A."/>
            <person name="Makalowski W."/>
            <person name="Marzo M."/>
            <person name="Matsuda M."/>
            <person name="Matzkin L."/>
            <person name="McAllister B."/>
            <person name="McBride C.S."/>
            <person name="McKernan B."/>
            <person name="McKernan K."/>
            <person name="Mendez-Lago M."/>
            <person name="Minx P."/>
            <person name="Mollenhauer M.U."/>
            <person name="Montooth K."/>
            <person name="Mount S.M."/>
            <person name="Mu X."/>
            <person name="Myers E."/>
            <person name="Negre B."/>
            <person name="Newfeld S."/>
            <person name="Nielsen R."/>
            <person name="Noor M.A."/>
            <person name="O'Grady P."/>
            <person name="Pachter L."/>
            <person name="Papaceit M."/>
            <person name="Parisi M.J."/>
            <person name="Parisi M."/>
            <person name="Parts L."/>
            <person name="Pedersen J.S."/>
            <person name="Pesole G."/>
            <person name="Phillippy A.M."/>
            <person name="Ponting C.P."/>
            <person name="Pop M."/>
            <person name="Porcelli D."/>
            <person name="Powell J.R."/>
            <person name="Prohaska S."/>
            <person name="Pruitt K."/>
            <person name="Puig M."/>
            <person name="Quesneville H."/>
            <person name="Ram K.R."/>
            <person name="Rand D."/>
            <person name="Rasmussen M.D."/>
            <person name="Reed L.K."/>
            <person name="Reenan R."/>
            <person name="Reily A."/>
            <person name="Remington K.A."/>
            <person name="Rieger T.T."/>
            <person name="Ritchie M.G."/>
            <person name="Robin C."/>
            <person name="Rogers Y.H."/>
            <person name="Rohde C."/>
            <person name="Rozas J."/>
            <person name="Rubenfield M.J."/>
            <person name="Ruiz A."/>
            <person name="Russo S."/>
            <person name="Salzberg S.L."/>
            <person name="Sanchez-Gracia A."/>
            <person name="Saranga D.J."/>
            <person name="Sato H."/>
            <person name="Schaeffer S.W."/>
            <person name="Schatz M.C."/>
            <person name="Schlenke T."/>
            <person name="Schwartz R."/>
            <person name="Segarra C."/>
            <person name="Singh R.S."/>
            <person name="Sirot L."/>
            <person name="Sirota M."/>
            <person name="Sisneros N.B."/>
            <person name="Smith C.D."/>
            <person name="Smith T.F."/>
            <person name="Spieth J."/>
            <person name="Stage D.E."/>
            <person name="Stark A."/>
            <person name="Stephan W."/>
            <person name="Strausberg R.L."/>
            <person name="Strempel S."/>
            <person name="Sturgill D."/>
            <person name="Sutton G."/>
            <person name="Sutton G.G."/>
            <person name="Tao W."/>
            <person name="Teichmann S."/>
            <person name="Tobari Y.N."/>
            <person name="Tomimura Y."/>
            <person name="Tsolas J.M."/>
            <person name="Valente V.L."/>
            <person name="Venter E."/>
            <person name="Venter J.C."/>
            <person name="Vicario S."/>
            <person name="Vieira F.G."/>
            <person name="Vilella A.J."/>
            <person name="Villasante A."/>
            <person name="Walenz B."/>
            <person name="Wang J."/>
            <person name="Wasserman M."/>
            <person name="Watts T."/>
            <person name="Wilson D."/>
            <person name="Wilson R.K."/>
            <person name="Wing R.A."/>
            <person name="Wolfner M.F."/>
            <person name="Wong A."/>
            <person name="Wong G.K."/>
            <person name="Wu C.I."/>
            <person name="Wu G."/>
            <person name="Yamamoto D."/>
            <person name="Yang H.P."/>
            <person name="Yang S.P."/>
            <person name="Yorke J.A."/>
            <person name="Yoshida K."/>
            <person name="Zdobnov E."/>
            <person name="Zhang P."/>
            <person name="Zhang Y."/>
            <person name="Zimin A.V."/>
            <person name="Baldwin J."/>
            <person name="Abdouelleil A."/>
            <person name="Abdulkadir J."/>
            <person name="Abebe A."/>
            <person name="Abera B."/>
            <person name="Abreu J."/>
            <person name="Acer S.C."/>
            <person name="Aftuck L."/>
            <person name="Alexander A."/>
            <person name="An P."/>
            <person name="Anderson E."/>
            <person name="Anderson S."/>
            <person name="Arachi H."/>
            <person name="Azer M."/>
            <person name="Bachantsang P."/>
            <person name="Barry A."/>
            <person name="Bayul T."/>
            <person name="Berlin A."/>
            <person name="Bessette D."/>
            <person name="Bloom T."/>
            <person name="Blye J."/>
            <person name="Boguslavskiy L."/>
            <person name="Bonnet C."/>
            <person name="Boukhgalter B."/>
            <person name="Bourzgui I."/>
            <person name="Brown A."/>
            <person name="Cahill P."/>
            <person name="Channer S."/>
            <person name="Cheshatsang Y."/>
            <person name="Chuda L."/>
            <person name="Citroen M."/>
            <person name="Collymore A."/>
            <person name="Cooke P."/>
            <person name="Costello M."/>
            <person name="D'Aco K."/>
            <person name="Daza R."/>
            <person name="De Haan G."/>
            <person name="DeGray S."/>
            <person name="DeMaso C."/>
            <person name="Dhargay N."/>
            <person name="Dooley K."/>
            <person name="Dooley E."/>
            <person name="Doricent M."/>
            <person name="Dorje P."/>
            <person name="Dorjee K."/>
            <person name="Dupes A."/>
            <person name="Elong R."/>
            <person name="Falk J."/>
            <person name="Farina A."/>
            <person name="Faro S."/>
            <person name="Ferguson D."/>
            <person name="Fisher S."/>
            <person name="Foley C.D."/>
            <person name="Franke A."/>
            <person name="Friedrich D."/>
            <person name="Gadbois L."/>
            <person name="Gearin G."/>
            <person name="Gearin C.R."/>
            <person name="Giannoukos G."/>
            <person name="Goode T."/>
            <person name="Graham J."/>
            <person name="Grandbois E."/>
            <person name="Grewal S."/>
            <person name="Gyaltsen K."/>
            <person name="Hafez N."/>
            <person name="Hagos B."/>
            <person name="Hall J."/>
            <person name="Henson C."/>
            <person name="Hollinger A."/>
            <person name="Honan T."/>
            <person name="Huard M.D."/>
            <person name="Hughes L."/>
            <person name="Hurhula B."/>
            <person name="Husby M.E."/>
            <person name="Kamat A."/>
            <person name="Kanga B."/>
            <person name="Kashin S."/>
            <person name="Khazanovich D."/>
            <person name="Kisner P."/>
            <person name="Lance K."/>
            <person name="Lara M."/>
            <person name="Lee W."/>
            <person name="Lennon N."/>
            <person name="Letendre F."/>
            <person name="LeVine R."/>
            <person name="Lipovsky A."/>
            <person name="Liu X."/>
            <person name="Liu J."/>
            <person name="Liu S."/>
            <person name="Lokyitsang T."/>
            <person name="Lokyitsang Y."/>
            <person name="Lubonja R."/>
            <person name="Lui A."/>
            <person name="MacDonald P."/>
            <person name="Magnisalis V."/>
            <person name="Maru K."/>
            <person name="Matthews C."/>
            <person name="McCusker W."/>
            <person name="McDonough S."/>
            <person name="Mehta T."/>
            <person name="Meldrim J."/>
            <person name="Meneus L."/>
            <person name="Mihai O."/>
            <person name="Mihalev A."/>
            <person name="Mihova T."/>
            <person name="Mittelman R."/>
            <person name="Mlenga V."/>
            <person name="Montmayeur A."/>
            <person name="Mulrain L."/>
            <person name="Navidi A."/>
            <person name="Naylor J."/>
            <person name="Negash T."/>
            <person name="Nguyen T."/>
            <person name="Nguyen N."/>
            <person name="Nicol R."/>
            <person name="Norbu C."/>
            <person name="Norbu N."/>
            <person name="Novod N."/>
            <person name="O'Neill B."/>
            <person name="Osman S."/>
            <person name="Markiewicz E."/>
            <person name="Oyono O.L."/>
            <person name="Patti C."/>
            <person name="Phunkhang P."/>
            <person name="Pierre F."/>
            <person name="Priest M."/>
            <person name="Raghuraman S."/>
            <person name="Rege F."/>
            <person name="Reyes R."/>
            <person name="Rise C."/>
            <person name="Rogov P."/>
            <person name="Ross K."/>
            <person name="Ryan E."/>
            <person name="Settipalli S."/>
            <person name="Shea T."/>
            <person name="Sherpa N."/>
            <person name="Shi L."/>
            <person name="Shih D."/>
            <person name="Sparrow T."/>
            <person name="Spaulding J."/>
            <person name="Stalker J."/>
            <person name="Stange-Thomann N."/>
            <person name="Stavropoulos S."/>
            <person name="Stone C."/>
            <person name="Strader C."/>
            <person name="Tesfaye S."/>
            <person name="Thomson T."/>
            <person name="Thoulutsang Y."/>
            <person name="Thoulutsang D."/>
            <person name="Topham K."/>
            <person name="Topping I."/>
            <person name="Tsamla T."/>
            <person name="Vassiliev H."/>
            <person name="Vo A."/>
            <person name="Wangchuk T."/>
            <person name="Wangdi T."/>
            <person name="Weiand M."/>
            <person name="Wilkinson J."/>
            <person name="Wilson A."/>
            <person name="Yadav S."/>
            <person name="Young G."/>
            <person name="Yu Q."/>
            <person name="Zembek L."/>
            <person name="Zhong D."/>
            <person name="Zimmer A."/>
            <person name="Zwirko Z."/>
            <person name="Jaffe D.B."/>
            <person name="Alvarez P."/>
            <person name="Brockman W."/>
            <person name="Butler J."/>
            <person name="Chin C."/>
            <person name="Gnerre S."/>
            <person name="Grabherr M."/>
            <person name="Kleber M."/>
            <person name="Mauceli E."/>
            <person name="MacCallum I."/>
        </authorList>
    </citation>
    <scope>NUCLEOTIDE SEQUENCE [LARGE SCALE GENOMIC DNA]</scope>
    <source>
        <strain evidence="12">Tucson 14030-0811.24</strain>
    </source>
</reference>
<dbReference type="Proteomes" id="UP000007798">
    <property type="component" value="Unassembled WGS sequence"/>
</dbReference>
<dbReference type="Gene3D" id="2.40.10.10">
    <property type="entry name" value="Trypsin-like serine proteases"/>
    <property type="match status" value="2"/>
</dbReference>
<keyword evidence="7" id="KW-1015">Disulfide bond</keyword>
<dbReference type="eggNOG" id="KOG3627">
    <property type="taxonomic scope" value="Eukaryota"/>
</dbReference>
<sequence length="259" mass="28462">MKLLLTVFLSLTVAFVHGGKWITTTTPRSNPDDKEPVGIITRGYTAADHEAPYIVFLFLHNEGKNVGGLCGGVIIHSNWILTAGHCVGSDWVDIHYGTNTKWGGYVHKVAKSNVYKRDKYDIALVRTPYNAFNERVNKVALPKRETYTNQWAKACGWGEMDVGQKSDKLQCVQLQIISTEECQKTFRFVLNDTVCVSTPGGKSTCHGDSGGPLVTLNNPVLVGITSWGDARGCMVGSPTAFARVSFHLDWIRQITGITA</sequence>
<dbReference type="InterPro" id="IPR001254">
    <property type="entry name" value="Trypsin_dom"/>
</dbReference>
<keyword evidence="3 9" id="KW-0732">Signal</keyword>
<feature type="chain" id="PRO_5002814784" description="Peptidase S1 domain-containing protein" evidence="9">
    <location>
        <begin position="19"/>
        <end position="259"/>
    </location>
</feature>
<dbReference type="InterPro" id="IPR033116">
    <property type="entry name" value="TRYPSIN_SER"/>
</dbReference>
<dbReference type="HOGENOM" id="CLU_006842_7_6_1"/>
<keyword evidence="12" id="KW-1185">Reference proteome</keyword>
<dbReference type="GO" id="GO:0004252">
    <property type="term" value="F:serine-type endopeptidase activity"/>
    <property type="evidence" value="ECO:0007669"/>
    <property type="project" value="InterPro"/>
</dbReference>
<evidence type="ECO:0000256" key="5">
    <source>
        <dbReference type="ARBA" id="ARBA00022825"/>
    </source>
</evidence>
<dbReference type="InterPro" id="IPR043504">
    <property type="entry name" value="Peptidase_S1_PA_chymotrypsin"/>
</dbReference>
<dbReference type="PANTHER" id="PTHR24276:SF98">
    <property type="entry name" value="FI18310P1-RELATED"/>
    <property type="match status" value="1"/>
</dbReference>
<dbReference type="InterPro" id="IPR050430">
    <property type="entry name" value="Peptidase_S1"/>
</dbReference>
<evidence type="ECO:0000259" key="10">
    <source>
        <dbReference type="PROSITE" id="PS50240"/>
    </source>
</evidence>
<evidence type="ECO:0000256" key="1">
    <source>
        <dbReference type="ARBA" id="ARBA00007664"/>
    </source>
</evidence>
<protein>
    <recommendedName>
        <fullName evidence="10">Peptidase S1 domain-containing protein</fullName>
    </recommendedName>
</protein>
<feature type="domain" description="Peptidase S1" evidence="10">
    <location>
        <begin position="40"/>
        <end position="256"/>
    </location>
</feature>
<dbReference type="AlphaFoldDB" id="B4MMT0"/>
<comment type="similarity">
    <text evidence="1">Belongs to the peptidase S1 family.</text>
</comment>
<dbReference type="Pfam" id="PF00089">
    <property type="entry name" value="Trypsin"/>
    <property type="match status" value="1"/>
</dbReference>
<dbReference type="CDD" id="cd00190">
    <property type="entry name" value="Tryp_SPc"/>
    <property type="match status" value="1"/>
</dbReference>
<evidence type="ECO:0000256" key="3">
    <source>
        <dbReference type="ARBA" id="ARBA00022729"/>
    </source>
</evidence>
<keyword evidence="2 8" id="KW-0645">Protease</keyword>
<evidence type="ECO:0000256" key="6">
    <source>
        <dbReference type="ARBA" id="ARBA00023145"/>
    </source>
</evidence>